<dbReference type="HOGENOM" id="CLU_1228501_0_0_6"/>
<keyword evidence="2" id="KW-1185">Reference proteome</keyword>
<reference evidence="1 2" key="1">
    <citation type="submission" date="2014-01" db="EMBL/GenBank/DDBJ databases">
        <title>Full genme sequencing of cellulolytic bacterium Gynuella sunshinyii YC6258T gen. nov., sp. nov.</title>
        <authorList>
            <person name="Khan H."/>
            <person name="Chung E.J."/>
            <person name="Chung Y.R."/>
        </authorList>
    </citation>
    <scope>NUCLEOTIDE SEQUENCE [LARGE SCALE GENOMIC DNA]</scope>
    <source>
        <strain evidence="1 2">YC6258</strain>
    </source>
</reference>
<dbReference type="AlphaFoldDB" id="A0A0C5VDC7"/>
<dbReference type="EMBL" id="CP007142">
    <property type="protein sequence ID" value="AJQ92547.1"/>
    <property type="molecule type" value="Genomic_DNA"/>
</dbReference>
<proteinExistence type="predicted"/>
<protein>
    <submittedName>
        <fullName evidence="1">Uncharacterized protein</fullName>
    </submittedName>
</protein>
<sequence>MFQKKIKKDKNDIQCADAALGVQNQYYSPYGTTSVVPNGYMYIRAQEELAEQGTIVVVVDNAQKSFGIGDQVGEVATAGMIVAGFFLGVGPSELVFGPDSIQSHNLSLTPEFQRVRDLFFKTYGSQLSASNDWSGIHATNFGKTISIAEGFKIAWQSPTGAYVGSFTVTDIVGGPNRTLMYALDNNTSLSSLTGRIFGEISYDRTGYTMSPMSTVSQTYFITEQY</sequence>
<name>A0A0C5VDC7_9GAMM</name>
<evidence type="ECO:0000313" key="2">
    <source>
        <dbReference type="Proteomes" id="UP000032266"/>
    </source>
</evidence>
<evidence type="ECO:0000313" key="1">
    <source>
        <dbReference type="EMBL" id="AJQ92547.1"/>
    </source>
</evidence>
<dbReference type="KEGG" id="gsn:YC6258_00497"/>
<organism evidence="1 2">
    <name type="scientific">Gynuella sunshinyii YC6258</name>
    <dbReference type="NCBI Taxonomy" id="1445510"/>
    <lineage>
        <taxon>Bacteria</taxon>
        <taxon>Pseudomonadati</taxon>
        <taxon>Pseudomonadota</taxon>
        <taxon>Gammaproteobacteria</taxon>
        <taxon>Oceanospirillales</taxon>
        <taxon>Saccharospirillaceae</taxon>
        <taxon>Gynuella</taxon>
    </lineage>
</organism>
<gene>
    <name evidence="1" type="ORF">YC6258_00497</name>
</gene>
<accession>A0A0C5VDC7</accession>
<dbReference type="RefSeq" id="WP_044615584.1">
    <property type="nucleotide sequence ID" value="NZ_CP007142.1"/>
</dbReference>
<dbReference type="Proteomes" id="UP000032266">
    <property type="component" value="Chromosome"/>
</dbReference>